<dbReference type="InterPro" id="IPR027417">
    <property type="entry name" value="P-loop_NTPase"/>
</dbReference>
<dbReference type="Proteomes" id="UP000287872">
    <property type="component" value="Unassembled WGS sequence"/>
</dbReference>
<dbReference type="InterPro" id="IPR014001">
    <property type="entry name" value="Helicase_ATP-bd"/>
</dbReference>
<dbReference type="OrthoDB" id="1803680at2"/>
<evidence type="ECO:0000259" key="1">
    <source>
        <dbReference type="PROSITE" id="PS51192"/>
    </source>
</evidence>
<proteinExistence type="predicted"/>
<dbReference type="EMBL" id="BHYK01000017">
    <property type="protein sequence ID" value="GCD11405.1"/>
    <property type="molecule type" value="Genomic_DNA"/>
</dbReference>
<dbReference type="AlphaFoldDB" id="A0A401UPD0"/>
<evidence type="ECO:0000313" key="2">
    <source>
        <dbReference type="EMBL" id="GCD11405.1"/>
    </source>
</evidence>
<accession>A0A401UPD0</accession>
<dbReference type="SUPFAM" id="SSF52540">
    <property type="entry name" value="P-loop containing nucleoside triphosphate hydrolases"/>
    <property type="match status" value="1"/>
</dbReference>
<dbReference type="PROSITE" id="PS51192">
    <property type="entry name" value="HELICASE_ATP_BIND_1"/>
    <property type="match status" value="1"/>
</dbReference>
<keyword evidence="3" id="KW-1185">Reference proteome</keyword>
<sequence length="500" mass="58034">MEIEEISQLVTTSKYIADEIKEDYKQWKKGDLIFIKAGTGTGKSYFIKNDLVKYCKDNDKKILYLTNRNTLKKQIINDIGQNSTITVMNYQKVEVSILNNVRFDNYDYVVMDEAHYFFTDASFSKKTDIFFKKMIADNSICKILMTATPLTLSYFFNKKCLKIDYTYELLTDYSYIDKIVAFNDYNSIDKIIQGIPQDEQIIFFSTAKRAYKVAKKYDGTFICSEHNKDDMWNKYVKGTENEVELNNIIENGCFNNHILCTTTVLDNGINIKEGTKARNIIIDILDIDTFIQVLGRKRVFEGEKINLYFYAWKDGRRINGFRTKMNNTLEMADYLIKNGEIEYTKKKFKTDISDSRIIDSVVIDNGIHMVINECVYTKCKVDLSLYDAILDKKHPVKYKKIIGSALGFEDDSIIEMEAEAMEDELVVYLNSITNKSLSKEEKAELIKVIGLKDGRGRLQKSITQLNAYLNSNKIPFMIISKRIKKDNKLNTIWVIEKLII</sequence>
<dbReference type="GO" id="GO:0003676">
    <property type="term" value="F:nucleic acid binding"/>
    <property type="evidence" value="ECO:0007669"/>
    <property type="project" value="InterPro"/>
</dbReference>
<protein>
    <recommendedName>
        <fullName evidence="1">Helicase ATP-binding domain-containing protein</fullName>
    </recommendedName>
</protein>
<organism evidence="2 3">
    <name type="scientific">Clostridium tagluense</name>
    <dbReference type="NCBI Taxonomy" id="360422"/>
    <lineage>
        <taxon>Bacteria</taxon>
        <taxon>Bacillati</taxon>
        <taxon>Bacillota</taxon>
        <taxon>Clostridia</taxon>
        <taxon>Eubacteriales</taxon>
        <taxon>Clostridiaceae</taxon>
        <taxon>Clostridium</taxon>
    </lineage>
</organism>
<dbReference type="Gene3D" id="3.40.50.300">
    <property type="entry name" value="P-loop containing nucleotide triphosphate hydrolases"/>
    <property type="match status" value="1"/>
</dbReference>
<dbReference type="SMART" id="SM00487">
    <property type="entry name" value="DEXDc"/>
    <property type="match status" value="1"/>
</dbReference>
<dbReference type="RefSeq" id="WP_125003196.1">
    <property type="nucleotide sequence ID" value="NZ_BHYK01000017.1"/>
</dbReference>
<dbReference type="InterPro" id="IPR011545">
    <property type="entry name" value="DEAD/DEAH_box_helicase_dom"/>
</dbReference>
<dbReference type="GO" id="GO:0005524">
    <property type="term" value="F:ATP binding"/>
    <property type="evidence" value="ECO:0007669"/>
    <property type="project" value="InterPro"/>
</dbReference>
<reference evidence="2 3" key="1">
    <citation type="submission" date="2018-11" db="EMBL/GenBank/DDBJ databases">
        <title>Genome sequencing and assembly of Clostridium tagluense strain A121.</title>
        <authorList>
            <person name="Murakami T."/>
            <person name="Segawa T."/>
            <person name="Shcherbakova V.A."/>
            <person name="Mori H."/>
            <person name="Yoshimura Y."/>
        </authorList>
    </citation>
    <scope>NUCLEOTIDE SEQUENCE [LARGE SCALE GENOMIC DNA]</scope>
    <source>
        <strain evidence="2 3">A121</strain>
    </source>
</reference>
<evidence type="ECO:0000313" key="3">
    <source>
        <dbReference type="Proteomes" id="UP000287872"/>
    </source>
</evidence>
<comment type="caution">
    <text evidence="2">The sequence shown here is derived from an EMBL/GenBank/DDBJ whole genome shotgun (WGS) entry which is preliminary data.</text>
</comment>
<name>A0A401UPD0_9CLOT</name>
<dbReference type="Pfam" id="PF00270">
    <property type="entry name" value="DEAD"/>
    <property type="match status" value="1"/>
</dbReference>
<feature type="domain" description="Helicase ATP-binding" evidence="1">
    <location>
        <begin position="24"/>
        <end position="167"/>
    </location>
</feature>
<gene>
    <name evidence="2" type="ORF">Ctaglu_30280</name>
</gene>